<dbReference type="InterPro" id="IPR002048">
    <property type="entry name" value="EF_hand_dom"/>
</dbReference>
<dbReference type="PANTHER" id="PTHR44324">
    <property type="entry name" value="WD40 REPEAT DOMAIN 95"/>
    <property type="match status" value="1"/>
</dbReference>
<feature type="repeat" description="WD" evidence="4">
    <location>
        <begin position="132"/>
        <end position="173"/>
    </location>
</feature>
<dbReference type="OrthoDB" id="112761at2759"/>
<dbReference type="PROSITE" id="PS50222">
    <property type="entry name" value="EF_HAND_2"/>
    <property type="match status" value="1"/>
</dbReference>
<dbReference type="RefSeq" id="XP_009822647.1">
    <property type="nucleotide sequence ID" value="XM_009824345.1"/>
</dbReference>
<proteinExistence type="predicted"/>
<feature type="compositionally biased region" description="Polar residues" evidence="5">
    <location>
        <begin position="590"/>
        <end position="609"/>
    </location>
</feature>
<dbReference type="Pfam" id="PF13499">
    <property type="entry name" value="EF-hand_7"/>
    <property type="match status" value="1"/>
</dbReference>
<feature type="compositionally biased region" description="Low complexity" evidence="5">
    <location>
        <begin position="1159"/>
        <end position="1171"/>
    </location>
</feature>
<dbReference type="SUPFAM" id="SSF47473">
    <property type="entry name" value="EF-hand"/>
    <property type="match status" value="1"/>
</dbReference>
<gene>
    <name evidence="7" type="ORF">H257_01241</name>
</gene>
<evidence type="ECO:0000256" key="4">
    <source>
        <dbReference type="PROSITE-ProRule" id="PRU00221"/>
    </source>
</evidence>
<feature type="repeat" description="WD" evidence="4">
    <location>
        <begin position="690"/>
        <end position="730"/>
    </location>
</feature>
<keyword evidence="2" id="KW-0677">Repeat</keyword>
<dbReference type="InterPro" id="IPR011992">
    <property type="entry name" value="EF-hand-dom_pair"/>
</dbReference>
<feature type="domain" description="EF-hand" evidence="6">
    <location>
        <begin position="55"/>
        <end position="90"/>
    </location>
</feature>
<dbReference type="GeneID" id="20803237"/>
<evidence type="ECO:0000256" key="3">
    <source>
        <dbReference type="ARBA" id="ARBA00022837"/>
    </source>
</evidence>
<keyword evidence="1 4" id="KW-0853">WD repeat</keyword>
<feature type="region of interest" description="Disordered" evidence="5">
    <location>
        <begin position="1147"/>
        <end position="1176"/>
    </location>
</feature>
<dbReference type="Gene3D" id="2.130.10.10">
    <property type="entry name" value="YVTN repeat-like/Quinoprotein amine dehydrogenase"/>
    <property type="match status" value="3"/>
</dbReference>
<feature type="compositionally biased region" description="Basic and acidic residues" evidence="5">
    <location>
        <begin position="1209"/>
        <end position="1222"/>
    </location>
</feature>
<feature type="region of interest" description="Disordered" evidence="5">
    <location>
        <begin position="1192"/>
        <end position="1249"/>
    </location>
</feature>
<dbReference type="SMART" id="SM00320">
    <property type="entry name" value="WD40"/>
    <property type="match status" value="9"/>
</dbReference>
<dbReference type="InterPro" id="IPR015943">
    <property type="entry name" value="WD40/YVTN_repeat-like_dom_sf"/>
</dbReference>
<dbReference type="PROSITE" id="PS50082">
    <property type="entry name" value="WD_REPEATS_2"/>
    <property type="match status" value="4"/>
</dbReference>
<dbReference type="PANTHER" id="PTHR44324:SF4">
    <property type="entry name" value="WD40 REPEAT DOMAIN 95"/>
    <property type="match status" value="1"/>
</dbReference>
<evidence type="ECO:0000256" key="1">
    <source>
        <dbReference type="ARBA" id="ARBA00022574"/>
    </source>
</evidence>
<sequence length="1249" mass="138061">MPPPPPRLGRKQASVFSRDEIGVEQLHSLKEKFAGGDLTEVEFVRLFRETIDSTLSETQLTDLFQKIDANSDGTVSWDEFTNYMFLSGSDSANSNLGDDMSCRYITTQSDKVVDVADAGGGGGGDGSAVRPANNHKDIITRIVALDKPHLYVTASRDGSVRTWSSNTLAYQSTIATGRNWITDCSYMKRSNRLAVSSMNRTLAFYDMSTGQSLGELSEYSRKQCIPLCLEYVEKPSDEKEALVVGDDTGGITVMTTSSQWTNCDGRPGAHPLETHGFSTRAKYKKHTDWITRVKWVHDMRAIVATSLDTNISIIDVERMVAKFEYSKHKKGVFDLVWSSSSRLIASCGMERDISIWNPYSSQRAVATLRGHAASVLHLACDDDNFQIVSVSSDNVFKVWDIRNHRCLQTYTDRYKSTGGADNRISSLLFDPKAPGLISATTHLARWPLKMISSEEAELITKKAPCISCYNSVFNQVLTAEMSEEGVVKTWSAETGEEVCSFNNAHGTSPITAMSFDCAGRRLITGSHDGAQVKMWNFSNGALVKQFLKQENDVVESRVSPFSVPPPRPPRVRDIVVMPESFDAEKLVADGSSNPSLPSPTRTTLRTCDSVTAHPPRTSQRTSSHHQRYQQGEVTCILDIERNVRVGMGEYICQRFVCSVGWDRKIYIWLDSNDDNDEPLPMWVIAASDTAKGHTDDILSVVYIPPATLATSGLDGKILLWNLNSGEFMSQLHQSGGAIECMMYCNKLELLMAAGDEGKLVTLDRVSSYKTEIPLEHPPGESVVVMACDRCGDNVVTGDSAGYIRTWGLSVTLKDKGMYFEHGCQWRIGGGRILSLNFIENTRQIDMFVLVSSGNGEVSLWTLDSVQVGVFGRHKYWHLGKPATYSASTPQANAHAGKHHKHFIPSRSIAAALSHTQHMESQLTEDTMPKPGEVWICRSTHHHNHRNSVDLLSQVAAAATVGKIVTTSFLGGTGDEANLLTRKASMSMARDATSDIADVITVIKVSKGEILAWDGFAQQIKQKTLKLDEFVRDNMWARDSHFSQCIGRCFMSTHENTPYKCLYVAIKSVHMRNTHEGAFAFVDTEGSRHRTQMLDSAVTTNSKLKNLARTLISASNRLGQLAHKTSNYTAMRTMTAKMHLDKNIAEGAAEGGHDGMLPPATNKTTAASSASKEGTGLVKPDFVCSTLPLLRPKDKHVMGGNPPKRSNMRSKLDPNADFRRVHDPQTIPKTTKEVLEQRHRHRPFDAVGLQ</sequence>
<dbReference type="InterPro" id="IPR019775">
    <property type="entry name" value="WD40_repeat_CS"/>
</dbReference>
<dbReference type="VEuPathDB" id="FungiDB:H257_01241"/>
<organism evidence="7">
    <name type="scientific">Aphanomyces astaci</name>
    <name type="common">Crayfish plague agent</name>
    <dbReference type="NCBI Taxonomy" id="112090"/>
    <lineage>
        <taxon>Eukaryota</taxon>
        <taxon>Sar</taxon>
        <taxon>Stramenopiles</taxon>
        <taxon>Oomycota</taxon>
        <taxon>Saprolegniomycetes</taxon>
        <taxon>Saprolegniales</taxon>
        <taxon>Verrucalvaceae</taxon>
        <taxon>Aphanomyces</taxon>
    </lineage>
</organism>
<dbReference type="InterPro" id="IPR001680">
    <property type="entry name" value="WD40_rpt"/>
</dbReference>
<dbReference type="InterPro" id="IPR051242">
    <property type="entry name" value="WD-EF-hand_domain"/>
</dbReference>
<dbReference type="PROSITE" id="PS00018">
    <property type="entry name" value="EF_HAND_1"/>
    <property type="match status" value="1"/>
</dbReference>
<dbReference type="STRING" id="112090.W4H921"/>
<keyword evidence="3" id="KW-0106">Calcium</keyword>
<dbReference type="InterPro" id="IPR018247">
    <property type="entry name" value="EF_Hand_1_Ca_BS"/>
</dbReference>
<dbReference type="AlphaFoldDB" id="W4H921"/>
<feature type="repeat" description="WD" evidence="4">
    <location>
        <begin position="368"/>
        <end position="409"/>
    </location>
</feature>
<feature type="repeat" description="WD" evidence="4">
    <location>
        <begin position="325"/>
        <end position="366"/>
    </location>
</feature>
<dbReference type="Pfam" id="PF00400">
    <property type="entry name" value="WD40"/>
    <property type="match status" value="4"/>
</dbReference>
<dbReference type="PROSITE" id="PS50294">
    <property type="entry name" value="WD_REPEATS_REGION"/>
    <property type="match status" value="3"/>
</dbReference>
<dbReference type="GO" id="GO:0005509">
    <property type="term" value="F:calcium ion binding"/>
    <property type="evidence" value="ECO:0007669"/>
    <property type="project" value="InterPro"/>
</dbReference>
<evidence type="ECO:0000256" key="5">
    <source>
        <dbReference type="SAM" id="MobiDB-lite"/>
    </source>
</evidence>
<reference evidence="7" key="1">
    <citation type="submission" date="2013-12" db="EMBL/GenBank/DDBJ databases">
        <title>The Genome Sequence of Aphanomyces astaci APO3.</title>
        <authorList>
            <consortium name="The Broad Institute Genomics Platform"/>
            <person name="Russ C."/>
            <person name="Tyler B."/>
            <person name="van West P."/>
            <person name="Dieguez-Uribeondo J."/>
            <person name="Young S.K."/>
            <person name="Zeng Q."/>
            <person name="Gargeya S."/>
            <person name="Fitzgerald M."/>
            <person name="Abouelleil A."/>
            <person name="Alvarado L."/>
            <person name="Chapman S.B."/>
            <person name="Gainer-Dewar J."/>
            <person name="Goldberg J."/>
            <person name="Griggs A."/>
            <person name="Gujja S."/>
            <person name="Hansen M."/>
            <person name="Howarth C."/>
            <person name="Imamovic A."/>
            <person name="Ireland A."/>
            <person name="Larimer J."/>
            <person name="McCowan C."/>
            <person name="Murphy C."/>
            <person name="Pearson M."/>
            <person name="Poon T.W."/>
            <person name="Priest M."/>
            <person name="Roberts A."/>
            <person name="Saif S."/>
            <person name="Shea T."/>
            <person name="Sykes S."/>
            <person name="Wortman J."/>
            <person name="Nusbaum C."/>
            <person name="Birren B."/>
        </authorList>
    </citation>
    <scope>NUCLEOTIDE SEQUENCE [LARGE SCALE GENOMIC DNA]</scope>
    <source>
        <strain evidence="7">APO3</strain>
    </source>
</reference>
<accession>W4H921</accession>
<dbReference type="SUPFAM" id="SSF50978">
    <property type="entry name" value="WD40 repeat-like"/>
    <property type="match status" value="2"/>
</dbReference>
<dbReference type="PROSITE" id="PS00678">
    <property type="entry name" value="WD_REPEATS_1"/>
    <property type="match status" value="1"/>
</dbReference>
<dbReference type="Gene3D" id="1.10.238.10">
    <property type="entry name" value="EF-hand"/>
    <property type="match status" value="1"/>
</dbReference>
<protein>
    <recommendedName>
        <fullName evidence="6">EF-hand domain-containing protein</fullName>
    </recommendedName>
</protein>
<evidence type="ECO:0000313" key="7">
    <source>
        <dbReference type="EMBL" id="ETV87784.1"/>
    </source>
</evidence>
<dbReference type="EMBL" id="KI913115">
    <property type="protein sequence ID" value="ETV87784.1"/>
    <property type="molecule type" value="Genomic_DNA"/>
</dbReference>
<evidence type="ECO:0000259" key="6">
    <source>
        <dbReference type="PROSITE" id="PS50222"/>
    </source>
</evidence>
<feature type="region of interest" description="Disordered" evidence="5">
    <location>
        <begin position="587"/>
        <end position="625"/>
    </location>
</feature>
<name>W4H921_APHAT</name>
<evidence type="ECO:0000256" key="2">
    <source>
        <dbReference type="ARBA" id="ARBA00022737"/>
    </source>
</evidence>
<dbReference type="InterPro" id="IPR036322">
    <property type="entry name" value="WD40_repeat_dom_sf"/>
</dbReference>